<feature type="region of interest" description="Disordered" evidence="1">
    <location>
        <begin position="873"/>
        <end position="1029"/>
    </location>
</feature>
<dbReference type="PANTHER" id="PTHR16027">
    <property type="entry name" value="DILUTE DOMAIN-CONTAINING PROTEIN YPR089W"/>
    <property type="match status" value="1"/>
</dbReference>
<evidence type="ECO:0000259" key="3">
    <source>
        <dbReference type="PROSITE" id="PS50200"/>
    </source>
</evidence>
<reference evidence="5" key="1">
    <citation type="submission" date="2023-03" db="EMBL/GenBank/DDBJ databases">
        <authorList>
            <person name="Steffen K."/>
            <person name="Cardenas P."/>
        </authorList>
    </citation>
    <scope>NUCLEOTIDE SEQUENCE</scope>
</reference>
<dbReference type="InterPro" id="IPR000159">
    <property type="entry name" value="RA_dom"/>
</dbReference>
<dbReference type="GO" id="GO:0051020">
    <property type="term" value="F:GTPase binding"/>
    <property type="evidence" value="ECO:0007669"/>
    <property type="project" value="TreeGrafter"/>
</dbReference>
<name>A0AA35SQ51_GEOBA</name>
<feature type="region of interest" description="Disordered" evidence="1">
    <location>
        <begin position="1446"/>
        <end position="1580"/>
    </location>
</feature>
<comment type="caution">
    <text evidence="5">The sequence shown here is derived from an EMBL/GenBank/DDBJ whole genome shotgun (WGS) entry which is preliminary data.</text>
</comment>
<keyword evidence="6" id="KW-1185">Reference proteome</keyword>
<dbReference type="InterPro" id="IPR029071">
    <property type="entry name" value="Ubiquitin-like_domsf"/>
</dbReference>
<feature type="compositionally biased region" description="Basic residues" evidence="1">
    <location>
        <begin position="306"/>
        <end position="317"/>
    </location>
</feature>
<accession>A0AA35SQ51</accession>
<dbReference type="InterPro" id="IPR052072">
    <property type="entry name" value="Vascular_dev_regulator"/>
</dbReference>
<feature type="domain" description="Dilute" evidence="4">
    <location>
        <begin position="1091"/>
        <end position="1383"/>
    </location>
</feature>
<sequence length="1754" mass="193467">MARRRAPTPGAQWGVLVEVQPQEKIAVYNRQKTAEEEHLTMAKDEVYSGLLRFICYQDGANTAKSHDLHVTSEMTCSDVVPLLSQQLETNVNGMSRPAGHISLVQGEMERVLEDTDKPLDIALDCSSKGLASPRFLFRLPVDPLTPDGSPSHRMRTSGFTSYVGALTAHSNPNLAVTPSSLPAPNFSPHLPAVLDRNRWLSTDGEQNSLYSTDSYTSLSSPGRPVHRLQHMSKSVSALEQVPRSSPLKRKPMHMLSEDGHQNGSPAISTSAQNFLQLPQATTPQSPSTKMTRAKNSVGNFFSRSLRNNRKMKSKSKSSKSMYSGTDSGSHGNLYLPPVSPEERQASVMVANLVSPILAERKMTMSTVMHIHYRDTRDALVYKSLLVSHKTKARDVVKEALERFDMTVANPKDFCLFEVVGHWQDVSERVELESSLKTGVSGAAALSLSSTSLLTAPRPAVTSIEEFVECYLRPIGPSERPYNLQTCLATQEGYTRRFELRRQDSAILASRVMSCSHETLLDEKETERCQRVSAEVVTSKRLSWADNEFCKGASPLFGDTSHRKRGKRQNNILRSSLGSAVPEGSETEEDILDEVKSRRRAMSTGGNGGKEVAGKVSLRQEKVRESQPDSLLVDEGDPFAPEVSTPRRRKVLLSATSSSPDSGVVSFSKDKKLRHNSDELSSSARSGNRLESASVFNDTPTHTSSLSHTQLLKTPFLLNLKMSDTEKEPLVQPLEAERVSITSSAGSEGFKPEELEEDDSRQCVCLHHPDLANDSRPFCSLQLQTNGGYSADRTAGGRVYILHPTHPEFPVHLNGNLVVEPTTLSHGDLLSLHKDRSLLLFQDYSTAHSTQQYSWRPHPSSHILPSSPLLLSTPLPSSPLITDVSSTRGGERSKGSLEREDNKRSAAEDETPQQGERHSLRHQQSEPAAVSLHRPSSSGPSPTDTTIYTDAACQTPTPQQERKHTAPDHHGGREDSQRPGSVDSARGRHERHADTESMWFYSLQRPPKKTHRSHRNLSSSYSPVSPVPSFSSSRKSLFSFNLGEEDTILRHLVSDLDASQTPCYLGPALLLAMCTEYSHKCHGLAPTSRFVQKTVDSVQEVVWRCTERLTKWKPDPAMASRPASHCEDLFPLLQPTVFWLANGLELHHLLTHSCTPLLPLSSSSSNDSLSTLHSVLIYTFQQMFYTVSKVLFYSLPLVLDGYKNQSEGEEDGNKVVEGGGEDEIVEQAVDFLQALLDLMTNLQLHLQVVSCFYANLFFFINTTLFNSVMQLGPQRGVFTHSAGTTLRSSLTLLEGWACQVGFKGAVLHHLAKLSSILDILATPPQQLLQMSWGDLREEFPVLHPAQLHHLLSHYVPPPSLSPPSTWSPTHTDLSAANNRALVSESYDTHPGFTLPEASYSLSLSKTPPQHLQFQTLVDTLHESLGQNSSHVDVVPVVESAPSAQVPTIFTSLPTPPAITTSHPHNHHHHHRNHHHKTSSSKDGTHHRTGHKRRSTKKEVKRETDSDMNENGPQTFAHTLSHDSLTSDPLNNSHTGSSIANDVSGIGSNTESQEDLLDSTCNGKNRRNRRSQKTMGEKTNSGSKVANLISSYEDTAKLSQSSSESVKITRVVGEMREGEGVERGKVGRVMSMVTDHAFSQPQTLILQEYDIEEWASPSFPDGAHFVNVQRGIKGFGILLVEQKDPVTDTTAIFIQQVLPGSTADQCKDLKAGDRVLAIDGQPLDGADYCIAEKYLKEAEDDVQLVLAPRPLTIITQ</sequence>
<dbReference type="Gene3D" id="2.60.200.20">
    <property type="match status" value="1"/>
</dbReference>
<dbReference type="PROSITE" id="PS51126">
    <property type="entry name" value="DILUTE"/>
    <property type="match status" value="1"/>
</dbReference>
<protein>
    <submittedName>
        <fullName evidence="5">Ras-associating and dilute domain-containing protein</fullName>
    </submittedName>
</protein>
<feature type="compositionally biased region" description="Polar residues" evidence="1">
    <location>
        <begin position="1507"/>
        <end position="1549"/>
    </location>
</feature>
<dbReference type="SUPFAM" id="SSF50156">
    <property type="entry name" value="PDZ domain-like"/>
    <property type="match status" value="1"/>
</dbReference>
<dbReference type="Proteomes" id="UP001174909">
    <property type="component" value="Unassembled WGS sequence"/>
</dbReference>
<feature type="compositionally biased region" description="Polar residues" evidence="1">
    <location>
        <begin position="279"/>
        <end position="305"/>
    </location>
</feature>
<dbReference type="PROSITE" id="PS50106">
    <property type="entry name" value="PDZ"/>
    <property type="match status" value="1"/>
</dbReference>
<dbReference type="CDD" id="cd00136">
    <property type="entry name" value="PDZ_canonical"/>
    <property type="match status" value="1"/>
</dbReference>
<dbReference type="InterPro" id="IPR001478">
    <property type="entry name" value="PDZ"/>
</dbReference>
<feature type="compositionally biased region" description="Low complexity" evidence="1">
    <location>
        <begin position="1017"/>
        <end position="1029"/>
    </location>
</feature>
<feature type="region of interest" description="Disordered" evidence="1">
    <location>
        <begin position="232"/>
        <end position="267"/>
    </location>
</feature>
<evidence type="ECO:0000259" key="2">
    <source>
        <dbReference type="PROSITE" id="PS50106"/>
    </source>
</evidence>
<feature type="compositionally biased region" description="Basic and acidic residues" evidence="1">
    <location>
        <begin position="617"/>
        <end position="626"/>
    </location>
</feature>
<feature type="compositionally biased region" description="Polar residues" evidence="1">
    <location>
        <begin position="1571"/>
        <end position="1580"/>
    </location>
</feature>
<feature type="compositionally biased region" description="Basic residues" evidence="1">
    <location>
        <begin position="1462"/>
        <end position="1494"/>
    </location>
</feature>
<feature type="compositionally biased region" description="Basic and acidic residues" evidence="1">
    <location>
        <begin position="888"/>
        <end position="906"/>
    </location>
</feature>
<dbReference type="Pfam" id="PF01843">
    <property type="entry name" value="DIL"/>
    <property type="match status" value="1"/>
</dbReference>
<dbReference type="EMBL" id="CASHTH010002716">
    <property type="protein sequence ID" value="CAI8034200.1"/>
    <property type="molecule type" value="Genomic_DNA"/>
</dbReference>
<feature type="domain" description="Ras-associating" evidence="3">
    <location>
        <begin position="381"/>
        <end position="504"/>
    </location>
</feature>
<dbReference type="Pfam" id="PF00788">
    <property type="entry name" value="RA"/>
    <property type="match status" value="1"/>
</dbReference>
<feature type="compositionally biased region" description="Polar residues" evidence="1">
    <location>
        <begin position="1446"/>
        <end position="1460"/>
    </location>
</feature>
<evidence type="ECO:0000259" key="4">
    <source>
        <dbReference type="PROSITE" id="PS51126"/>
    </source>
</evidence>
<dbReference type="Gene3D" id="2.30.42.10">
    <property type="match status" value="1"/>
</dbReference>
<organism evidence="5 6">
    <name type="scientific">Geodia barretti</name>
    <name type="common">Barrett's horny sponge</name>
    <dbReference type="NCBI Taxonomy" id="519541"/>
    <lineage>
        <taxon>Eukaryota</taxon>
        <taxon>Metazoa</taxon>
        <taxon>Porifera</taxon>
        <taxon>Demospongiae</taxon>
        <taxon>Heteroscleromorpha</taxon>
        <taxon>Tetractinellida</taxon>
        <taxon>Astrophorina</taxon>
        <taxon>Geodiidae</taxon>
        <taxon>Geodia</taxon>
    </lineage>
</organism>
<feature type="compositionally biased region" description="Low complexity" evidence="1">
    <location>
        <begin position="653"/>
        <end position="666"/>
    </location>
</feature>
<dbReference type="SMART" id="SM00228">
    <property type="entry name" value="PDZ"/>
    <property type="match status" value="1"/>
</dbReference>
<gene>
    <name evidence="5" type="ORF">GBAR_LOCUS19280</name>
</gene>
<feature type="domain" description="PDZ" evidence="2">
    <location>
        <begin position="1663"/>
        <end position="1748"/>
    </location>
</feature>
<feature type="region of interest" description="Disordered" evidence="1">
    <location>
        <begin position="279"/>
        <end position="336"/>
    </location>
</feature>
<evidence type="ECO:0000313" key="6">
    <source>
        <dbReference type="Proteomes" id="UP001174909"/>
    </source>
</evidence>
<dbReference type="GO" id="GO:0007165">
    <property type="term" value="P:signal transduction"/>
    <property type="evidence" value="ECO:0007669"/>
    <property type="project" value="InterPro"/>
</dbReference>
<evidence type="ECO:0000313" key="5">
    <source>
        <dbReference type="EMBL" id="CAI8034200.1"/>
    </source>
</evidence>
<dbReference type="SUPFAM" id="SSF54236">
    <property type="entry name" value="Ubiquitin-like"/>
    <property type="match status" value="1"/>
</dbReference>
<dbReference type="PANTHER" id="PTHR16027:SF9">
    <property type="entry name" value="RAS-ASSOCIATING AND DILUTE DOMAIN-CONTAINING PROTEIN"/>
    <property type="match status" value="1"/>
</dbReference>
<dbReference type="InterPro" id="IPR036034">
    <property type="entry name" value="PDZ_sf"/>
</dbReference>
<dbReference type="SMART" id="SM00314">
    <property type="entry name" value="RA"/>
    <property type="match status" value="1"/>
</dbReference>
<dbReference type="Gene3D" id="3.10.20.90">
    <property type="entry name" value="Phosphatidylinositol 3-kinase Catalytic Subunit, Chain A, domain 1"/>
    <property type="match status" value="1"/>
</dbReference>
<evidence type="ECO:0000256" key="1">
    <source>
        <dbReference type="SAM" id="MobiDB-lite"/>
    </source>
</evidence>
<dbReference type="PROSITE" id="PS50200">
    <property type="entry name" value="RA"/>
    <property type="match status" value="1"/>
</dbReference>
<feature type="compositionally biased region" description="Low complexity" evidence="1">
    <location>
        <begin position="934"/>
        <end position="945"/>
    </location>
</feature>
<feature type="compositionally biased region" description="Basic and acidic residues" evidence="1">
    <location>
        <begin position="984"/>
        <end position="994"/>
    </location>
</feature>
<dbReference type="CDD" id="cd17043">
    <property type="entry name" value="RA"/>
    <property type="match status" value="1"/>
</dbReference>
<feature type="region of interest" description="Disordered" evidence="1">
    <location>
        <begin position="598"/>
        <end position="686"/>
    </location>
</feature>
<feature type="compositionally biased region" description="Basic and acidic residues" evidence="1">
    <location>
        <begin position="959"/>
        <end position="976"/>
    </location>
</feature>
<dbReference type="SMART" id="SM01132">
    <property type="entry name" value="DIL"/>
    <property type="match status" value="1"/>
</dbReference>
<feature type="compositionally biased region" description="Basic residues" evidence="1">
    <location>
        <begin position="1005"/>
        <end position="1014"/>
    </location>
</feature>
<dbReference type="Pfam" id="PF00595">
    <property type="entry name" value="PDZ"/>
    <property type="match status" value="1"/>
</dbReference>
<dbReference type="InterPro" id="IPR002710">
    <property type="entry name" value="Dilute_dom"/>
</dbReference>
<proteinExistence type="predicted"/>